<dbReference type="KEGG" id="sfi:SFUL_2891"/>
<accession>N0CQB1</accession>
<proteinExistence type="predicted"/>
<dbReference type="EMBL" id="CP005080">
    <property type="protein sequence ID" value="AGK77830.1"/>
    <property type="molecule type" value="Genomic_DNA"/>
</dbReference>
<protein>
    <submittedName>
        <fullName evidence="2">Putative secreted protein</fullName>
    </submittedName>
</protein>
<feature type="region of interest" description="Disordered" evidence="1">
    <location>
        <begin position="1"/>
        <end position="61"/>
    </location>
</feature>
<name>N0CQB1_STRMI</name>
<dbReference type="HOGENOM" id="CLU_936635_0_0_11"/>
<feature type="compositionally biased region" description="Low complexity" evidence="1">
    <location>
        <begin position="1"/>
        <end position="11"/>
    </location>
</feature>
<evidence type="ECO:0000313" key="2">
    <source>
        <dbReference type="EMBL" id="AGK77830.1"/>
    </source>
</evidence>
<feature type="compositionally biased region" description="Basic residues" evidence="1">
    <location>
        <begin position="39"/>
        <end position="49"/>
    </location>
</feature>
<evidence type="ECO:0000313" key="3">
    <source>
        <dbReference type="Proteomes" id="UP000013304"/>
    </source>
</evidence>
<dbReference type="Pfam" id="PF11209">
    <property type="entry name" value="LmeA"/>
    <property type="match status" value="1"/>
</dbReference>
<dbReference type="PATRIC" id="fig|1303692.3.peg.2907"/>
<sequence>MPVRPVESAVPSSPPSRRVRRPVESAVPSSPPDPAAPSHPRKTMIRRPRPAPTPDRPPGRLRRLLRPATRRGRFLRAVAVPVTALLALTAGAEAVAGHVLESRIADSTTKAFGTHVEVDTGSSPALLKILDRRLDHVTLSADNARLGGLNGASARITLDDVRLGKPAPSAAGVSAHITIPADALAATVRDSGRSLPVGTARTDPAAGTIQLGLGSDGMGQLTLKPALTEGRLTITATALQFLGRTVTGPQLDRINERLGARKQSSDYPLGLRPTAVTVTPAGLALTLTAGPTTLRRS</sequence>
<gene>
    <name evidence="2" type="ORF">SFUL_2891</name>
</gene>
<organism evidence="2 3">
    <name type="scientific">Streptomyces microflavus DSM 40593</name>
    <dbReference type="NCBI Taxonomy" id="1303692"/>
    <lineage>
        <taxon>Bacteria</taxon>
        <taxon>Bacillati</taxon>
        <taxon>Actinomycetota</taxon>
        <taxon>Actinomycetes</taxon>
        <taxon>Kitasatosporales</taxon>
        <taxon>Streptomycetaceae</taxon>
        <taxon>Streptomyces</taxon>
    </lineage>
</organism>
<reference evidence="2 3" key="1">
    <citation type="submission" date="2013-04" db="EMBL/GenBank/DDBJ databases">
        <title>Complete genome sequence of Streptomyces fulvissimus.</title>
        <authorList>
            <person name="Myronovskyi M."/>
            <person name="Tokovenko B."/>
            <person name="Manderscheid N."/>
            <person name="Petzke L."/>
            <person name="Luzhetskyy A."/>
        </authorList>
    </citation>
    <scope>NUCLEOTIDE SEQUENCE [LARGE SCALE GENOMIC DNA]</scope>
    <source>
        <strain evidence="2 3">DSM 40593</strain>
    </source>
</reference>
<dbReference type="InterPro" id="IPR021373">
    <property type="entry name" value="DUF2993"/>
</dbReference>
<evidence type="ECO:0000256" key="1">
    <source>
        <dbReference type="SAM" id="MobiDB-lite"/>
    </source>
</evidence>
<dbReference type="Proteomes" id="UP000013304">
    <property type="component" value="Chromosome"/>
</dbReference>
<dbReference type="AlphaFoldDB" id="N0CQB1"/>